<feature type="compositionally biased region" description="Low complexity" evidence="1">
    <location>
        <begin position="13"/>
        <end position="33"/>
    </location>
</feature>
<evidence type="ECO:0000313" key="3">
    <source>
        <dbReference type="Proteomes" id="UP001219525"/>
    </source>
</evidence>
<sequence>MLPPRVATPVYRRPPASSRPLPARHCSPAAARAPPEPARQDGRGAVGASGVRYAAGQGWICGGQRRRVRRRPAGGRAAGGRAGGREGGGREGGGQWAAGTRAAIGTRGGDVGLPRPVTRSDHQGITSEINTNAELRNRISTPE</sequence>
<keyword evidence="3" id="KW-1185">Reference proteome</keyword>
<dbReference type="Proteomes" id="UP001219525">
    <property type="component" value="Unassembled WGS sequence"/>
</dbReference>
<organism evidence="2 3">
    <name type="scientific">Mycena pura</name>
    <dbReference type="NCBI Taxonomy" id="153505"/>
    <lineage>
        <taxon>Eukaryota</taxon>
        <taxon>Fungi</taxon>
        <taxon>Dikarya</taxon>
        <taxon>Basidiomycota</taxon>
        <taxon>Agaricomycotina</taxon>
        <taxon>Agaricomycetes</taxon>
        <taxon>Agaricomycetidae</taxon>
        <taxon>Agaricales</taxon>
        <taxon>Marasmiineae</taxon>
        <taxon>Mycenaceae</taxon>
        <taxon>Mycena</taxon>
    </lineage>
</organism>
<accession>A0AAD6UP91</accession>
<reference evidence="2" key="1">
    <citation type="submission" date="2023-03" db="EMBL/GenBank/DDBJ databases">
        <title>Massive genome expansion in bonnet fungi (Mycena s.s.) driven by repeated elements and novel gene families across ecological guilds.</title>
        <authorList>
            <consortium name="Lawrence Berkeley National Laboratory"/>
            <person name="Harder C.B."/>
            <person name="Miyauchi S."/>
            <person name="Viragh M."/>
            <person name="Kuo A."/>
            <person name="Thoen E."/>
            <person name="Andreopoulos B."/>
            <person name="Lu D."/>
            <person name="Skrede I."/>
            <person name="Drula E."/>
            <person name="Henrissat B."/>
            <person name="Morin E."/>
            <person name="Kohler A."/>
            <person name="Barry K."/>
            <person name="LaButti K."/>
            <person name="Morin E."/>
            <person name="Salamov A."/>
            <person name="Lipzen A."/>
            <person name="Mereny Z."/>
            <person name="Hegedus B."/>
            <person name="Baldrian P."/>
            <person name="Stursova M."/>
            <person name="Weitz H."/>
            <person name="Taylor A."/>
            <person name="Grigoriev I.V."/>
            <person name="Nagy L.G."/>
            <person name="Martin F."/>
            <person name="Kauserud H."/>
        </authorList>
    </citation>
    <scope>NUCLEOTIDE SEQUENCE</scope>
    <source>
        <strain evidence="2">9144</strain>
    </source>
</reference>
<evidence type="ECO:0000256" key="1">
    <source>
        <dbReference type="SAM" id="MobiDB-lite"/>
    </source>
</evidence>
<comment type="caution">
    <text evidence="2">The sequence shown here is derived from an EMBL/GenBank/DDBJ whole genome shotgun (WGS) entry which is preliminary data.</text>
</comment>
<proteinExistence type="predicted"/>
<feature type="region of interest" description="Disordered" evidence="1">
    <location>
        <begin position="1"/>
        <end position="49"/>
    </location>
</feature>
<name>A0AAD6UP91_9AGAR</name>
<dbReference type="AlphaFoldDB" id="A0AAD6UP91"/>
<gene>
    <name evidence="2" type="ORF">GGX14DRAFT_407095</name>
</gene>
<protein>
    <submittedName>
        <fullName evidence="2">Uncharacterized protein</fullName>
    </submittedName>
</protein>
<feature type="compositionally biased region" description="Polar residues" evidence="1">
    <location>
        <begin position="123"/>
        <end position="143"/>
    </location>
</feature>
<feature type="region of interest" description="Disordered" evidence="1">
    <location>
        <begin position="64"/>
        <end position="143"/>
    </location>
</feature>
<dbReference type="EMBL" id="JARJCW010000131">
    <property type="protein sequence ID" value="KAJ7191583.1"/>
    <property type="molecule type" value="Genomic_DNA"/>
</dbReference>
<evidence type="ECO:0000313" key="2">
    <source>
        <dbReference type="EMBL" id="KAJ7191583.1"/>
    </source>
</evidence>
<feature type="compositionally biased region" description="Basic residues" evidence="1">
    <location>
        <begin position="64"/>
        <end position="73"/>
    </location>
</feature>